<dbReference type="GO" id="GO:0000725">
    <property type="term" value="P:recombinational repair"/>
    <property type="evidence" value="ECO:0007669"/>
    <property type="project" value="TreeGrafter"/>
</dbReference>
<protein>
    <recommendedName>
        <fullName evidence="7">DNA 3'-5' helicase</fullName>
        <ecNumber evidence="7">5.6.2.4</ecNumber>
    </recommendedName>
</protein>
<organism evidence="11">
    <name type="scientific">candidate division WOR-3 bacterium</name>
    <dbReference type="NCBI Taxonomy" id="2052148"/>
    <lineage>
        <taxon>Bacteria</taxon>
        <taxon>Bacteria division WOR-3</taxon>
    </lineage>
</organism>
<keyword evidence="4 9" id="KW-0067">ATP-binding</keyword>
<dbReference type="GO" id="GO:0005524">
    <property type="term" value="F:ATP binding"/>
    <property type="evidence" value="ECO:0007669"/>
    <property type="project" value="UniProtKB-UniRule"/>
</dbReference>
<dbReference type="SUPFAM" id="SSF52540">
    <property type="entry name" value="P-loop containing nucleoside triphosphate hydrolases"/>
    <property type="match status" value="1"/>
</dbReference>
<dbReference type="InterPro" id="IPR014017">
    <property type="entry name" value="DNA_helicase_UvrD-like_C"/>
</dbReference>
<reference evidence="11" key="1">
    <citation type="journal article" date="2020" name="mSystems">
        <title>Genome- and Community-Level Interaction Insights into Carbon Utilization and Element Cycling Functions of Hydrothermarchaeota in Hydrothermal Sediment.</title>
        <authorList>
            <person name="Zhou Z."/>
            <person name="Liu Y."/>
            <person name="Xu W."/>
            <person name="Pan J."/>
            <person name="Luo Z.H."/>
            <person name="Li M."/>
        </authorList>
    </citation>
    <scope>NUCLEOTIDE SEQUENCE [LARGE SCALE GENOMIC DNA]</scope>
    <source>
        <strain evidence="11">SpSt-69</strain>
    </source>
</reference>
<dbReference type="GO" id="GO:0016787">
    <property type="term" value="F:hydrolase activity"/>
    <property type="evidence" value="ECO:0007669"/>
    <property type="project" value="UniProtKB-UniRule"/>
</dbReference>
<evidence type="ECO:0000256" key="5">
    <source>
        <dbReference type="ARBA" id="ARBA00023235"/>
    </source>
</evidence>
<comment type="catalytic activity">
    <reaction evidence="8">
        <text>ATP + H2O = ADP + phosphate + H(+)</text>
        <dbReference type="Rhea" id="RHEA:13065"/>
        <dbReference type="ChEBI" id="CHEBI:15377"/>
        <dbReference type="ChEBI" id="CHEBI:15378"/>
        <dbReference type="ChEBI" id="CHEBI:30616"/>
        <dbReference type="ChEBI" id="CHEBI:43474"/>
        <dbReference type="ChEBI" id="CHEBI:456216"/>
        <dbReference type="EC" id="5.6.2.4"/>
    </reaction>
</comment>
<dbReference type="EMBL" id="DTDJ01000047">
    <property type="protein sequence ID" value="HGL18151.1"/>
    <property type="molecule type" value="Genomic_DNA"/>
</dbReference>
<dbReference type="AlphaFoldDB" id="A0A7V3ZZ92"/>
<dbReference type="Pfam" id="PF00580">
    <property type="entry name" value="UvrD-helicase"/>
    <property type="match status" value="1"/>
</dbReference>
<comment type="catalytic activity">
    <reaction evidence="6">
        <text>Couples ATP hydrolysis with the unwinding of duplex DNA by translocating in the 3'-5' direction.</text>
        <dbReference type="EC" id="5.6.2.4"/>
    </reaction>
</comment>
<sequence>MSKNLELESVILSTPQEAPFIVVPTSAGSGKTELLAKRLVFLLLLECNSKNDLRKFLAITFTREAAKEMKRRVVEILGELKRGNWGRFPGLEEIFKDELEERVNEVYDIVLENYPRLRIGTIDSFLEKLRRLLLHELGLKYTLKVQYEVDVEVLNLAIENLLRSSNLFSDVLKIVVELAKGSERFEWDILNAFTERIKQLKEIEDRLLYDLKPHPLFTAIQCEYSKIDKEIAGLLNSMPKIRKKMKENDTFLQLLEFLSEGNKAYSFANMLVDKADLYERVLSGLLCAFEAYNKLETKIAEFYQSFYKPEYRRILNTMGIMTISDTSRVIRDYMLKPENYCDRLIKFLYGINHILIDEFQDTDPQQWEILLHLIREHVLSSGGTLFIVGDIKQAIYGFRKADYKIMYNLLCQDGYKRYGLNMTPFVPKINDRNFRSSEAIVRFVNDVLFKEDTFESFLREEVKKLLNKVISEQKVEIKAQEIVERYRNIWIPIRQVPQRKEIGYVKNIKIPKIEGERKKTEKLNRALPVVKELITELLGEFSPGDITVMARDNDMVLQIANFIERELAQPVICFSSLDIRSNKVLWELISLIKFLIDERDLKSAFVFATGSVAQKAIGKDVVKLTYDFYEFVFRGFEADNELTRLFKDLREMYSKFNEKRSLARLFSELLSRFEYLYDDNSRGAILRFMNFLFVSELREGYITVDRVEEIFKKFLNENRNSQIEDLSMPQKTEINAIKVMTFHKSKGLGFPVVINVFIDANSGSNNLYFDRNHKDRLLYPFKIKQDYLKVIDSGLLYNEYTGRMLERYIEEKIDELVQEINTIYVALTRAKKRLYNIYMEDTYFKRLVEASEADEKDFGEIIEEKTGALIESSEADFITFYRRKNLPKIFIAPRHEEMHTVDLISRLKAGWVGDAVHEFLRTIDFIEAPEDLIKYKDRMVAIAEKYYVDSLTAEEILGTLVGYFSRDNRIKILAKRQGGELYREREIGLSDGSFERIDRLIICKDSVEIIDFKTGEPKEEDMKQIKGYITVLKKIFPTHKIKGYLAYVFNDQLKEVSENE</sequence>
<proteinExistence type="predicted"/>
<dbReference type="InterPro" id="IPR014016">
    <property type="entry name" value="UvrD-like_ATP-bd"/>
</dbReference>
<evidence type="ECO:0000259" key="10">
    <source>
        <dbReference type="PROSITE" id="PS51198"/>
    </source>
</evidence>
<evidence type="ECO:0000256" key="4">
    <source>
        <dbReference type="ARBA" id="ARBA00022840"/>
    </source>
</evidence>
<keyword evidence="1 9" id="KW-0547">Nucleotide-binding</keyword>
<comment type="caution">
    <text evidence="11">The sequence shown here is derived from an EMBL/GenBank/DDBJ whole genome shotgun (WGS) entry which is preliminary data.</text>
</comment>
<evidence type="ECO:0000256" key="8">
    <source>
        <dbReference type="ARBA" id="ARBA00048988"/>
    </source>
</evidence>
<evidence type="ECO:0000256" key="7">
    <source>
        <dbReference type="ARBA" id="ARBA00034808"/>
    </source>
</evidence>
<keyword evidence="3 9" id="KW-0347">Helicase</keyword>
<evidence type="ECO:0000256" key="1">
    <source>
        <dbReference type="ARBA" id="ARBA00022741"/>
    </source>
</evidence>
<dbReference type="PANTHER" id="PTHR11070:SF67">
    <property type="entry name" value="DNA 3'-5' HELICASE"/>
    <property type="match status" value="1"/>
</dbReference>
<dbReference type="Gene3D" id="1.10.3170.10">
    <property type="entry name" value="Recbcd, chain B, domain 2"/>
    <property type="match status" value="1"/>
</dbReference>
<dbReference type="GO" id="GO:0043138">
    <property type="term" value="F:3'-5' DNA helicase activity"/>
    <property type="evidence" value="ECO:0007669"/>
    <property type="project" value="UniProtKB-EC"/>
</dbReference>
<evidence type="ECO:0000313" key="11">
    <source>
        <dbReference type="EMBL" id="HGL18151.1"/>
    </source>
</evidence>
<feature type="binding site" evidence="9">
    <location>
        <begin position="25"/>
        <end position="32"/>
    </location>
    <ligand>
        <name>ATP</name>
        <dbReference type="ChEBI" id="CHEBI:30616"/>
    </ligand>
</feature>
<dbReference type="InterPro" id="IPR027417">
    <property type="entry name" value="P-loop_NTPase"/>
</dbReference>
<dbReference type="GO" id="GO:0005829">
    <property type="term" value="C:cytosol"/>
    <property type="evidence" value="ECO:0007669"/>
    <property type="project" value="TreeGrafter"/>
</dbReference>
<dbReference type="PROSITE" id="PS51198">
    <property type="entry name" value="UVRD_HELICASE_ATP_BIND"/>
    <property type="match status" value="1"/>
</dbReference>
<dbReference type="Gene3D" id="3.40.50.300">
    <property type="entry name" value="P-loop containing nucleotide triphosphate hydrolases"/>
    <property type="match status" value="2"/>
</dbReference>
<gene>
    <name evidence="11" type="ORF">ENU66_07490</name>
</gene>
<feature type="domain" description="UvrD-like helicase ATP-binding" evidence="10">
    <location>
        <begin position="4"/>
        <end position="437"/>
    </location>
</feature>
<dbReference type="PANTHER" id="PTHR11070">
    <property type="entry name" value="UVRD / RECB / PCRA DNA HELICASE FAMILY MEMBER"/>
    <property type="match status" value="1"/>
</dbReference>
<evidence type="ECO:0000256" key="2">
    <source>
        <dbReference type="ARBA" id="ARBA00022801"/>
    </source>
</evidence>
<dbReference type="InterPro" id="IPR000212">
    <property type="entry name" value="DNA_helicase_UvrD/REP"/>
</dbReference>
<name>A0A7V3ZZ92_UNCW3</name>
<dbReference type="EC" id="5.6.2.4" evidence="7"/>
<evidence type="ECO:0000256" key="6">
    <source>
        <dbReference type="ARBA" id="ARBA00034617"/>
    </source>
</evidence>
<evidence type="ECO:0000256" key="9">
    <source>
        <dbReference type="PROSITE-ProRule" id="PRU00560"/>
    </source>
</evidence>
<dbReference type="GO" id="GO:0003677">
    <property type="term" value="F:DNA binding"/>
    <property type="evidence" value="ECO:0007669"/>
    <property type="project" value="InterPro"/>
</dbReference>
<dbReference type="Pfam" id="PF13361">
    <property type="entry name" value="UvrD_C"/>
    <property type="match status" value="1"/>
</dbReference>
<evidence type="ECO:0000256" key="3">
    <source>
        <dbReference type="ARBA" id="ARBA00022806"/>
    </source>
</evidence>
<accession>A0A7V3ZZ92</accession>
<keyword evidence="5" id="KW-0413">Isomerase</keyword>
<keyword evidence="2 9" id="KW-0378">Hydrolase</keyword>